<dbReference type="AlphaFoldDB" id="A0A183BK88"/>
<sequence>MASFRKASQQEFQHQIKEIRAQLFDQVKCLEQRTDVQVAILGEVNDFVKKKAELDLEYSKQLDKLVKSVMLKHKNEKLKRSNWALHSTCQLWQQLVDDAKEEARQRSITADVCANYVAPAVAQRSVALQKIAKKCREIGVLAQSEVVRVLHELHTAMKTYQHCFAQFNALSVQLQQAEVQRNKVGPNSSTRKQRSVQKSYDKKSEKYTSARLKCTRARNEYLLCIDAANASLHKFFADDISDLVDCSDLGMDWWLSLLLQNMITARKSACQMEMNALANLGSFKESLQLAADKQRFFESNHQTFMLPKRFDFRCEEAEHVGHISVAEGSLAEEFRQRHHQIRKRLDTLKAESEMGWQSMESAERQIRDLLSACTVVQVSEFGIATSADDDRRPSETVESELAKAYDAYMQTFSYYLYTANLVMRLEARADGIGNALSSAGPPADDRQQHSSPSRLTVGGSSLSSATESLKNGGGGGLTSVASSSITIQEQTELSERTDSLEWAQRYRKKRIGSQASTELTHPLPSAIGSGGVGGTNVAPLWRRPRLFGGSLEEYTELTGEPIPLVVVSCIRILSQHALHHQGIFRISGSQLEINHMREAFESGEDPLRDVRDGNDANSIAGVLKLYLRELREPLFPFYLFDLLTDCAKCSSTVDFVNKICPLLNKLPRATYLLLRYLFAFLNHLSELSDENMMDPYNLAICFGPTLLPIPEGKDQVCYQNSVNEVVKNLIVHSDAIFNARVPGPRYEKYALEATDGGGTPAGDISAELELFVDDEVPSADVAVAAQPTPLDNWPSSTRQQQLHKRLSSVDLPFPPPSPQFHRFHPQLQSPVSASPPQQQQHYQRLPFLANHHNQQKQQHQVITETSSGGVVGQQDNSSSGANATPSLMDWSLCNAAGSVGGLPLPPVLCPTAVAADVHYHQQQQQNHQRKFLTTNNNNNGCGGNINNYCYSSSESGIADSTNGTATSPRPAVQQQQLVRQRMCGGGSGPNALVDTPTDNVADLYTSIHKGDHHRFPRHAMPTTAPSVTTSTSSATTATQPPSVQCVRQQQQQQQPNVVGAVQQHQHKSPPVILRFGGAQTVPGEHRVHHHPPYPKQQQQQQQQQSDVSPPPYTALYGTKMVAAAGRSPPITTAALHDGPSKSAAISPLTTAICGPSPTRRRNSFHDNMNSAVIAATSVSVVQSQHRPPLDKPSLNLTPTGQSAATDQLKKHRLEQVNAIDELLGKLSTATGGGGAGGDQ</sequence>
<dbReference type="WBParaSite" id="GPLIN_000101800">
    <property type="protein sequence ID" value="GPLIN_000101800"/>
    <property type="gene ID" value="GPLIN_000101800"/>
</dbReference>
<reference evidence="6" key="2">
    <citation type="submission" date="2014-05" db="EMBL/GenBank/DDBJ databases">
        <title>The genome and life-stage specific transcriptomes of Globodera pallida elucidate key aspects of plant parasitism by a cyst nematode.</title>
        <authorList>
            <person name="Cotton J.A."/>
            <person name="Lilley C.J."/>
            <person name="Jones L.M."/>
            <person name="Kikuchi T."/>
            <person name="Reid A.J."/>
            <person name="Thorpe P."/>
            <person name="Tsai I.J."/>
            <person name="Beasley H."/>
            <person name="Blok V."/>
            <person name="Cock P.J.A."/>
            <person name="Van den Akker S.E."/>
            <person name="Holroyd N."/>
            <person name="Hunt M."/>
            <person name="Mantelin S."/>
            <person name="Naghra H."/>
            <person name="Pain A."/>
            <person name="Palomares-Rius J.E."/>
            <person name="Zarowiecki M."/>
            <person name="Berriman M."/>
            <person name="Jones J.T."/>
            <person name="Urwin P.E."/>
        </authorList>
    </citation>
    <scope>NUCLEOTIDE SEQUENCE [LARGE SCALE GENOMIC DNA]</scope>
    <source>
        <strain evidence="6">Lindley</strain>
    </source>
</reference>
<dbReference type="Pfam" id="PF00620">
    <property type="entry name" value="RhoGAP"/>
    <property type="match status" value="1"/>
</dbReference>
<dbReference type="PROSITE" id="PS51741">
    <property type="entry name" value="F_BAR"/>
    <property type="match status" value="1"/>
</dbReference>
<dbReference type="Pfam" id="PF00611">
    <property type="entry name" value="FCH"/>
    <property type="match status" value="1"/>
</dbReference>
<feature type="region of interest" description="Disordered" evidence="3">
    <location>
        <begin position="436"/>
        <end position="477"/>
    </location>
</feature>
<dbReference type="PANTHER" id="PTHR14166">
    <property type="entry name" value="SLIT-ROBO RHO GTPASE ACTIVATING PROTEIN"/>
    <property type="match status" value="1"/>
</dbReference>
<feature type="domain" description="Rho-GAP" evidence="4">
    <location>
        <begin position="549"/>
        <end position="737"/>
    </location>
</feature>
<dbReference type="Gene3D" id="1.10.555.10">
    <property type="entry name" value="Rho GTPase activation protein"/>
    <property type="match status" value="1"/>
</dbReference>
<dbReference type="InterPro" id="IPR008936">
    <property type="entry name" value="Rho_GTPase_activation_prot"/>
</dbReference>
<dbReference type="InterPro" id="IPR000198">
    <property type="entry name" value="RhoGAP_dom"/>
</dbReference>
<dbReference type="InterPro" id="IPR031160">
    <property type="entry name" value="F_BAR_dom"/>
</dbReference>
<evidence type="ECO:0000259" key="4">
    <source>
        <dbReference type="PROSITE" id="PS50238"/>
    </source>
</evidence>
<evidence type="ECO:0000256" key="3">
    <source>
        <dbReference type="SAM" id="MobiDB-lite"/>
    </source>
</evidence>
<dbReference type="PROSITE" id="PS50238">
    <property type="entry name" value="RHOGAP"/>
    <property type="match status" value="1"/>
</dbReference>
<feature type="region of interest" description="Disordered" evidence="3">
    <location>
        <begin position="852"/>
        <end position="883"/>
    </location>
</feature>
<dbReference type="FunFam" id="1.10.555.10:FF:000112">
    <property type="entry name" value="SLIT-ROBO Rho GTPase-activating protein 3"/>
    <property type="match status" value="1"/>
</dbReference>
<name>A0A183BK88_GLOPA</name>
<evidence type="ECO:0000259" key="5">
    <source>
        <dbReference type="PROSITE" id="PS51741"/>
    </source>
</evidence>
<reference evidence="6" key="1">
    <citation type="submission" date="2013-12" db="EMBL/GenBank/DDBJ databases">
        <authorList>
            <person name="Aslett M."/>
        </authorList>
    </citation>
    <scope>NUCLEOTIDE SEQUENCE [LARGE SCALE GENOMIC DNA]</scope>
    <source>
        <strain evidence="6">Lindley</strain>
    </source>
</reference>
<dbReference type="InterPro" id="IPR051627">
    <property type="entry name" value="SLIT-ROBO_RhoGAP"/>
</dbReference>
<accession>A0A183BK88</accession>
<dbReference type="InterPro" id="IPR001060">
    <property type="entry name" value="FCH_dom"/>
</dbReference>
<feature type="region of interest" description="Disordered" evidence="3">
    <location>
        <begin position="181"/>
        <end position="202"/>
    </location>
</feature>
<feature type="compositionally biased region" description="Low complexity" evidence="3">
    <location>
        <begin position="825"/>
        <end position="840"/>
    </location>
</feature>
<dbReference type="Gene3D" id="1.20.1270.60">
    <property type="entry name" value="Arfaptin homology (AH) domain/BAR domain"/>
    <property type="match status" value="1"/>
</dbReference>
<dbReference type="Proteomes" id="UP000050741">
    <property type="component" value="Unassembled WGS sequence"/>
</dbReference>
<dbReference type="CDD" id="cd07656">
    <property type="entry name" value="F-BAR_srGAP"/>
    <property type="match status" value="1"/>
</dbReference>
<feature type="domain" description="F-BAR" evidence="5">
    <location>
        <begin position="17"/>
        <end position="292"/>
    </location>
</feature>
<feature type="compositionally biased region" description="Low complexity" evidence="3">
    <location>
        <begin position="1019"/>
        <end position="1063"/>
    </location>
</feature>
<proteinExistence type="predicted"/>
<dbReference type="SMART" id="SM00055">
    <property type="entry name" value="FCH"/>
    <property type="match status" value="1"/>
</dbReference>
<feature type="region of interest" description="Disordered" evidence="3">
    <location>
        <begin position="1011"/>
        <end position="1066"/>
    </location>
</feature>
<evidence type="ECO:0000256" key="2">
    <source>
        <dbReference type="PROSITE-ProRule" id="PRU01077"/>
    </source>
</evidence>
<feature type="compositionally biased region" description="Polar residues" evidence="3">
    <location>
        <begin position="1194"/>
        <end position="1205"/>
    </location>
</feature>
<organism evidence="6 7">
    <name type="scientific">Globodera pallida</name>
    <name type="common">Potato cyst nematode worm</name>
    <name type="synonym">Heterodera pallida</name>
    <dbReference type="NCBI Taxonomy" id="36090"/>
    <lineage>
        <taxon>Eukaryota</taxon>
        <taxon>Metazoa</taxon>
        <taxon>Ecdysozoa</taxon>
        <taxon>Nematoda</taxon>
        <taxon>Chromadorea</taxon>
        <taxon>Rhabditida</taxon>
        <taxon>Tylenchina</taxon>
        <taxon>Tylenchomorpha</taxon>
        <taxon>Tylenchoidea</taxon>
        <taxon>Heteroderidae</taxon>
        <taxon>Heteroderinae</taxon>
        <taxon>Globodera</taxon>
    </lineage>
</organism>
<protein>
    <submittedName>
        <fullName evidence="7">F-BAR domain-containing protein</fullName>
    </submittedName>
</protein>
<dbReference type="SUPFAM" id="SSF48350">
    <property type="entry name" value="GTPase activation domain, GAP"/>
    <property type="match status" value="1"/>
</dbReference>
<evidence type="ECO:0000313" key="7">
    <source>
        <dbReference type="WBParaSite" id="GPLIN_000101800"/>
    </source>
</evidence>
<feature type="region of interest" description="Disordered" evidence="3">
    <location>
        <begin position="786"/>
        <end position="840"/>
    </location>
</feature>
<feature type="compositionally biased region" description="Polar residues" evidence="3">
    <location>
        <begin position="181"/>
        <end position="190"/>
    </location>
</feature>
<feature type="compositionally biased region" description="Polar residues" evidence="3">
    <location>
        <begin position="449"/>
        <end position="469"/>
    </location>
</feature>
<evidence type="ECO:0000256" key="1">
    <source>
        <dbReference type="ARBA" id="ARBA00023054"/>
    </source>
</evidence>
<reference evidence="7" key="3">
    <citation type="submission" date="2016-06" db="UniProtKB">
        <authorList>
            <consortium name="WormBaseParasite"/>
        </authorList>
    </citation>
    <scope>IDENTIFICATION</scope>
</reference>
<feature type="compositionally biased region" description="Polar residues" evidence="3">
    <location>
        <begin position="861"/>
        <end position="883"/>
    </location>
</feature>
<dbReference type="SMART" id="SM00324">
    <property type="entry name" value="RhoGAP"/>
    <property type="match status" value="1"/>
</dbReference>
<dbReference type="SUPFAM" id="SSF103657">
    <property type="entry name" value="BAR/IMD domain-like"/>
    <property type="match status" value="1"/>
</dbReference>
<feature type="region of interest" description="Disordered" evidence="3">
    <location>
        <begin position="1082"/>
        <end position="1112"/>
    </location>
</feature>
<keyword evidence="6" id="KW-1185">Reference proteome</keyword>
<dbReference type="InterPro" id="IPR027267">
    <property type="entry name" value="AH/BAR_dom_sf"/>
</dbReference>
<feature type="region of interest" description="Disordered" evidence="3">
    <location>
        <begin position="1183"/>
        <end position="1207"/>
    </location>
</feature>
<dbReference type="GO" id="GO:0007165">
    <property type="term" value="P:signal transduction"/>
    <property type="evidence" value="ECO:0007669"/>
    <property type="project" value="InterPro"/>
</dbReference>
<evidence type="ECO:0000313" key="6">
    <source>
        <dbReference type="Proteomes" id="UP000050741"/>
    </source>
</evidence>
<keyword evidence="1 2" id="KW-0175">Coiled coil</keyword>